<dbReference type="Proteomes" id="UP000736328">
    <property type="component" value="Unassembled WGS sequence"/>
</dbReference>
<keyword evidence="1" id="KW-0472">Membrane</keyword>
<dbReference type="Pfam" id="PF13439">
    <property type="entry name" value="Glyco_transf_4"/>
    <property type="match status" value="1"/>
</dbReference>
<name>A0A933IA81_UNCT6</name>
<protein>
    <submittedName>
        <fullName evidence="3">Glycosyltransferase</fullName>
    </submittedName>
</protein>
<gene>
    <name evidence="3" type="ORF">HY768_03115</name>
</gene>
<reference evidence="3" key="1">
    <citation type="submission" date="2020-07" db="EMBL/GenBank/DDBJ databases">
        <title>Huge and variable diversity of episymbiotic CPR bacteria and DPANN archaea in groundwater ecosystems.</title>
        <authorList>
            <person name="He C.Y."/>
            <person name="Keren R."/>
            <person name="Whittaker M."/>
            <person name="Farag I.F."/>
            <person name="Doudna J."/>
            <person name="Cate J.H.D."/>
            <person name="Banfield J.F."/>
        </authorList>
    </citation>
    <scope>NUCLEOTIDE SEQUENCE</scope>
    <source>
        <strain evidence="3">NC_groundwater_1520_Pr4_B-0.1um_53_5</strain>
    </source>
</reference>
<sequence length="424" mass="47452">MKKVLLLTSVEVPFRGNLIEGQFLAPILGAGGNDPELKFRYLSLAPVLFFAGRRRPIKTYLAGRAKRAAIKSFTSGLGCRTDIWPILFPFFPRDFNLTRLKYFLYLASALAPFFAYLLLYRPALVIARSYPAASLARLAKKHFGIPYVFDLRGMYPEEAVNAGVFPADSPDYRFWKKQEKALASQASLNIVVSEPFAEHLKSIDPKTRSSVIPCCVNLQKIKFEPARRETLKNKYGLKDRFVLLHLGSFGTPEDRGLVAAYLQRFKKARQGAFLVVASGTPAFSPSIHQALRTAGLKEGDYLLVNPSSPEQLSEMLALGDAGLILERRKSNTKVCLSVKLGEYLAAGLPVICTPFVEGAARLVRQYDCGLLVDPEGDEPLDKEKRFLKDYQMLRDHGFKLAGEALSLEHCRRLWWQSLSGVIRT</sequence>
<evidence type="ECO:0000313" key="3">
    <source>
        <dbReference type="EMBL" id="MBI4726208.1"/>
    </source>
</evidence>
<proteinExistence type="predicted"/>
<dbReference type="SUPFAM" id="SSF53756">
    <property type="entry name" value="UDP-Glycosyltransferase/glycogen phosphorylase"/>
    <property type="match status" value="1"/>
</dbReference>
<evidence type="ECO:0000313" key="4">
    <source>
        <dbReference type="Proteomes" id="UP000736328"/>
    </source>
</evidence>
<keyword evidence="1" id="KW-1133">Transmembrane helix</keyword>
<dbReference type="EMBL" id="JACQXR010000039">
    <property type="protein sequence ID" value="MBI4726208.1"/>
    <property type="molecule type" value="Genomic_DNA"/>
</dbReference>
<dbReference type="AlphaFoldDB" id="A0A933IA81"/>
<organism evidence="3 4">
    <name type="scientific">candidate division TA06 bacterium</name>
    <dbReference type="NCBI Taxonomy" id="2250710"/>
    <lineage>
        <taxon>Bacteria</taxon>
        <taxon>Bacteria division TA06</taxon>
    </lineage>
</organism>
<comment type="caution">
    <text evidence="3">The sequence shown here is derived from an EMBL/GenBank/DDBJ whole genome shotgun (WGS) entry which is preliminary data.</text>
</comment>
<keyword evidence="1" id="KW-0812">Transmembrane</keyword>
<dbReference type="Pfam" id="PF13692">
    <property type="entry name" value="Glyco_trans_1_4"/>
    <property type="match status" value="1"/>
</dbReference>
<feature type="transmembrane region" description="Helical" evidence="1">
    <location>
        <begin position="102"/>
        <end position="120"/>
    </location>
</feature>
<accession>A0A933IA81</accession>
<dbReference type="InterPro" id="IPR028098">
    <property type="entry name" value="Glyco_trans_4-like_N"/>
</dbReference>
<feature type="domain" description="Glycosyltransferase subfamily 4-like N-terminal" evidence="2">
    <location>
        <begin position="92"/>
        <end position="219"/>
    </location>
</feature>
<dbReference type="Gene3D" id="3.40.50.2000">
    <property type="entry name" value="Glycogen Phosphorylase B"/>
    <property type="match status" value="2"/>
</dbReference>
<evidence type="ECO:0000259" key="2">
    <source>
        <dbReference type="Pfam" id="PF13439"/>
    </source>
</evidence>
<evidence type="ECO:0000256" key="1">
    <source>
        <dbReference type="SAM" id="Phobius"/>
    </source>
</evidence>